<sequence>MKKLEPTQLRREKVDRKVVAKLIISIGWLLAIYPSIMIIQIAAGLGALSVEVDDETGGAVLFMIIAIVLVICTVGAPLFAGLGHARKSLELRVWAVLMGIPAVIVAGSLYLYPLS</sequence>
<dbReference type="Proteomes" id="UP000059574">
    <property type="component" value="Chromosome"/>
</dbReference>
<organism evidence="2 3">
    <name type="scientific">Arthrobacter alpinus</name>
    <dbReference type="NCBI Taxonomy" id="656366"/>
    <lineage>
        <taxon>Bacteria</taxon>
        <taxon>Bacillati</taxon>
        <taxon>Actinomycetota</taxon>
        <taxon>Actinomycetes</taxon>
        <taxon>Micrococcales</taxon>
        <taxon>Micrococcaceae</taxon>
        <taxon>Arthrobacter</taxon>
    </lineage>
</organism>
<protein>
    <submittedName>
        <fullName evidence="2">Uncharacterized protein</fullName>
    </submittedName>
</protein>
<keyword evidence="1" id="KW-1133">Transmembrane helix</keyword>
<dbReference type="AlphaFoldDB" id="A0A0S2M2S3"/>
<feature type="transmembrane region" description="Helical" evidence="1">
    <location>
        <begin position="60"/>
        <end position="81"/>
    </location>
</feature>
<keyword evidence="1" id="KW-0472">Membrane</keyword>
<reference evidence="2 3" key="2">
    <citation type="journal article" date="2016" name="J. Biotechnol.">
        <title>Complete genome sequence of Arthrobacter alpinus ERGS4:06, a yellow pigmented bacterium tolerant to cold and radiations isolated from Sikkim Himalaya.</title>
        <authorList>
            <person name="Kumar R."/>
            <person name="Singh D."/>
            <person name="Swarnkar M.K."/>
            <person name="Singh A.K."/>
            <person name="Kumar S."/>
        </authorList>
    </citation>
    <scope>NUCLEOTIDE SEQUENCE [LARGE SCALE GENOMIC DNA]</scope>
    <source>
        <strain evidence="2 3">ERGS4:06</strain>
    </source>
</reference>
<gene>
    <name evidence="2" type="ORF">AS189_17325</name>
</gene>
<evidence type="ECO:0000256" key="1">
    <source>
        <dbReference type="SAM" id="Phobius"/>
    </source>
</evidence>
<keyword evidence="1" id="KW-0812">Transmembrane</keyword>
<reference evidence="3" key="1">
    <citation type="submission" date="2015-11" db="EMBL/GenBank/DDBJ databases">
        <authorList>
            <person name="Kumar R."/>
            <person name="Singh D."/>
            <person name="Swarnkar M.K."/>
            <person name="Singh A.K."/>
            <person name="Kumar S."/>
        </authorList>
    </citation>
    <scope>NUCLEOTIDE SEQUENCE [LARGE SCALE GENOMIC DNA]</scope>
    <source>
        <strain evidence="3">ERGS4:06</strain>
    </source>
</reference>
<accession>A0A0S2M2S3</accession>
<dbReference type="RefSeq" id="WP_062291732.1">
    <property type="nucleotide sequence ID" value="NZ_CP013200.1"/>
</dbReference>
<dbReference type="EMBL" id="CP013200">
    <property type="protein sequence ID" value="ALO67921.1"/>
    <property type="molecule type" value="Genomic_DNA"/>
</dbReference>
<proteinExistence type="predicted"/>
<name>A0A0S2M2S3_9MICC</name>
<evidence type="ECO:0000313" key="2">
    <source>
        <dbReference type="EMBL" id="ALO67921.1"/>
    </source>
</evidence>
<evidence type="ECO:0000313" key="3">
    <source>
        <dbReference type="Proteomes" id="UP000059574"/>
    </source>
</evidence>
<feature type="transmembrane region" description="Helical" evidence="1">
    <location>
        <begin position="93"/>
        <end position="112"/>
    </location>
</feature>
<feature type="transmembrane region" description="Helical" evidence="1">
    <location>
        <begin position="21"/>
        <end position="48"/>
    </location>
</feature>